<dbReference type="AlphaFoldDB" id="A0A6G9XQN5"/>
<dbReference type="PANTHER" id="PTHR48050">
    <property type="entry name" value="STEROL 3-BETA-GLUCOSYLTRANSFERASE"/>
    <property type="match status" value="1"/>
</dbReference>
<protein>
    <submittedName>
        <fullName evidence="6">DUF1205 domain-containing protein</fullName>
    </submittedName>
</protein>
<dbReference type="Proteomes" id="UP000501705">
    <property type="component" value="Chromosome"/>
</dbReference>
<evidence type="ECO:0000259" key="5">
    <source>
        <dbReference type="Pfam" id="PF21036"/>
    </source>
</evidence>
<keyword evidence="2" id="KW-0328">Glycosyltransferase</keyword>
<feature type="domain" description="Erythromycin biosynthesis protein CIII-like N-terminal" evidence="5">
    <location>
        <begin position="23"/>
        <end position="223"/>
    </location>
</feature>
<organism evidence="6 7">
    <name type="scientific">Nocardia brasiliensis</name>
    <dbReference type="NCBI Taxonomy" id="37326"/>
    <lineage>
        <taxon>Bacteria</taxon>
        <taxon>Bacillati</taxon>
        <taxon>Actinomycetota</taxon>
        <taxon>Actinomycetes</taxon>
        <taxon>Mycobacteriales</taxon>
        <taxon>Nocardiaceae</taxon>
        <taxon>Nocardia</taxon>
    </lineage>
</organism>
<dbReference type="EMBL" id="CP046171">
    <property type="protein sequence ID" value="QIS03261.1"/>
    <property type="molecule type" value="Genomic_DNA"/>
</dbReference>
<dbReference type="CDD" id="cd03784">
    <property type="entry name" value="GT1_Gtf-like"/>
    <property type="match status" value="1"/>
</dbReference>
<dbReference type="InterPro" id="IPR050426">
    <property type="entry name" value="Glycosyltransferase_28"/>
</dbReference>
<feature type="domain" description="Erythromycin biosynthesis protein CIII-like C-terminal" evidence="4">
    <location>
        <begin position="237"/>
        <end position="380"/>
    </location>
</feature>
<dbReference type="Pfam" id="PF06722">
    <property type="entry name" value="EryCIII-like_C"/>
    <property type="match status" value="1"/>
</dbReference>
<name>A0A6G9XQN5_NOCBR</name>
<dbReference type="Gene3D" id="3.40.50.2000">
    <property type="entry name" value="Glycogen Phosphorylase B"/>
    <property type="match status" value="2"/>
</dbReference>
<evidence type="ECO:0000313" key="7">
    <source>
        <dbReference type="Proteomes" id="UP000501705"/>
    </source>
</evidence>
<reference evidence="6 7" key="1">
    <citation type="journal article" date="2019" name="ACS Chem. Biol.">
        <title>Identification and Mobilization of a Cryptic Antibiotic Biosynthesis Gene Locus from a Human-Pathogenic Nocardia Isolate.</title>
        <authorList>
            <person name="Herisse M."/>
            <person name="Ishida K."/>
            <person name="Porter J.L."/>
            <person name="Howden B."/>
            <person name="Hertweck C."/>
            <person name="Stinear T.P."/>
            <person name="Pidot S.J."/>
        </authorList>
    </citation>
    <scope>NUCLEOTIDE SEQUENCE [LARGE SCALE GENOMIC DNA]</scope>
    <source>
        <strain evidence="6 7">AUSMDU00024985</strain>
    </source>
</reference>
<evidence type="ECO:0000256" key="1">
    <source>
        <dbReference type="ARBA" id="ARBA00006962"/>
    </source>
</evidence>
<evidence type="ECO:0000259" key="4">
    <source>
        <dbReference type="Pfam" id="PF06722"/>
    </source>
</evidence>
<comment type="similarity">
    <text evidence="1">Belongs to the glycosyltransferase 28 family.</text>
</comment>
<dbReference type="GO" id="GO:0016758">
    <property type="term" value="F:hexosyltransferase activity"/>
    <property type="evidence" value="ECO:0007669"/>
    <property type="project" value="UniProtKB-ARBA"/>
</dbReference>
<evidence type="ECO:0000256" key="2">
    <source>
        <dbReference type="ARBA" id="ARBA00022676"/>
    </source>
</evidence>
<dbReference type="GO" id="GO:0008194">
    <property type="term" value="F:UDP-glycosyltransferase activity"/>
    <property type="evidence" value="ECO:0007669"/>
    <property type="project" value="InterPro"/>
</dbReference>
<keyword evidence="3" id="KW-0808">Transferase</keyword>
<dbReference type="InterPro" id="IPR010610">
    <property type="entry name" value="EryCIII-like_C"/>
</dbReference>
<dbReference type="RefSeq" id="WP_167462329.1">
    <property type="nucleotide sequence ID" value="NZ_CP046171.1"/>
</dbReference>
<dbReference type="PANTHER" id="PTHR48050:SF13">
    <property type="entry name" value="STEROL 3-BETA-GLUCOSYLTRANSFERASE UGT80A2"/>
    <property type="match status" value="1"/>
</dbReference>
<dbReference type="GO" id="GO:0017000">
    <property type="term" value="P:antibiotic biosynthetic process"/>
    <property type="evidence" value="ECO:0007669"/>
    <property type="project" value="UniProtKB-ARBA"/>
</dbReference>
<sequence>MRVLCVNWAWPSHFMPLVPVLSALRAAGAEVRVASQPMLRRIVTDAGLPFAPAGADVDHSAIRARAAAAAPPVADIWNVDENARMTQVFAVFAERARLMLDDTVALAERWRPDLVFFEPTSFAGPLVAALLGVPAVRHIHGVDMTYRARNATPALVAPLAEQLGIALPNLLGSHTVDPCPPSLQIPTETTSTPVRYIPYNGPATIPDWLAEPPAVPRICLTWGTTVTAQGGEFLLPEVLAALDGLELDVVVTVRPAEIEHLGPLPSNVRAVSGLALHLLMPSCALVIHQGGFGTMLTAVDAGVPQLLLPQFPHHMLPAEQLRGTGAAAVLPVAEFDRGVIRDLVVRLVGACPERAATEVLRAELRAQPTPARIAPDLLELGKGAV</sequence>
<dbReference type="Pfam" id="PF21036">
    <property type="entry name" value="EryCIII-like_N"/>
    <property type="match status" value="1"/>
</dbReference>
<gene>
    <name evidence="6" type="ORF">F5X71_13905</name>
</gene>
<dbReference type="SUPFAM" id="SSF53756">
    <property type="entry name" value="UDP-Glycosyltransferase/glycogen phosphorylase"/>
    <property type="match status" value="1"/>
</dbReference>
<dbReference type="InterPro" id="IPR002213">
    <property type="entry name" value="UDP_glucos_trans"/>
</dbReference>
<accession>A0A6G9XQN5</accession>
<evidence type="ECO:0000313" key="6">
    <source>
        <dbReference type="EMBL" id="QIS03261.1"/>
    </source>
</evidence>
<proteinExistence type="inferred from homology"/>
<evidence type="ECO:0000256" key="3">
    <source>
        <dbReference type="ARBA" id="ARBA00022679"/>
    </source>
</evidence>
<dbReference type="InterPro" id="IPR048284">
    <property type="entry name" value="EryCIII-like_N"/>
</dbReference>